<comment type="catalytic activity">
    <reaction evidence="1 12 13">
        <text>Endonucleolytic cleavage to 5'-phosphomonoester.</text>
        <dbReference type="EC" id="3.1.26.4"/>
    </reaction>
</comment>
<dbReference type="GO" id="GO:0046872">
    <property type="term" value="F:metal ion binding"/>
    <property type="evidence" value="ECO:0007669"/>
    <property type="project" value="UniProtKB-KW"/>
</dbReference>
<proteinExistence type="inferred from homology"/>
<dbReference type="GO" id="GO:0043137">
    <property type="term" value="P:DNA replication, removal of RNA primer"/>
    <property type="evidence" value="ECO:0007669"/>
    <property type="project" value="TreeGrafter"/>
</dbReference>
<feature type="binding site" evidence="12">
    <location>
        <position position="19"/>
    </location>
    <ligand>
        <name>a divalent metal cation</name>
        <dbReference type="ChEBI" id="CHEBI:60240"/>
    </ligand>
</feature>
<sequence length="197" mass="22074">MIEYEKPYWEKGLLVAGVDEAGRGPLAGPIVACAVILPPFTEPFIDKDSKGMSSKEREEAYEIIKSKALAIGTAVVDSSLIDRVGILRANQIAFKRALEDLKHNFHVVISDYLPVEGYECIALVKGDERSLSCACASVVAKVLRDKIMEHYHKIYPQYNFAKHKGYATREHLKALSVHKESPIHRKSFSPIKQMSLF</sequence>
<evidence type="ECO:0000256" key="1">
    <source>
        <dbReference type="ARBA" id="ARBA00000077"/>
    </source>
</evidence>
<dbReference type="InterPro" id="IPR024567">
    <property type="entry name" value="RNase_HII/HIII_dom"/>
</dbReference>
<dbReference type="Gene3D" id="3.30.420.10">
    <property type="entry name" value="Ribonuclease H-like superfamily/Ribonuclease H"/>
    <property type="match status" value="1"/>
</dbReference>
<keyword evidence="8 12" id="KW-0479">Metal-binding</keyword>
<evidence type="ECO:0000256" key="9">
    <source>
        <dbReference type="ARBA" id="ARBA00022759"/>
    </source>
</evidence>
<gene>
    <name evidence="15" type="ORF">ENO47_09245</name>
</gene>
<comment type="cofactor">
    <cofactor evidence="2">
        <name>Mg(2+)</name>
        <dbReference type="ChEBI" id="CHEBI:18420"/>
    </cofactor>
</comment>
<evidence type="ECO:0000256" key="10">
    <source>
        <dbReference type="ARBA" id="ARBA00022801"/>
    </source>
</evidence>
<accession>A0A7C2V6D8</accession>
<feature type="binding site" evidence="12">
    <location>
        <position position="111"/>
    </location>
    <ligand>
        <name>a divalent metal cation</name>
        <dbReference type="ChEBI" id="CHEBI:60240"/>
    </ligand>
</feature>
<dbReference type="EC" id="3.1.26.4" evidence="13"/>
<keyword evidence="11" id="KW-0464">Manganese</keyword>
<evidence type="ECO:0000256" key="6">
    <source>
        <dbReference type="ARBA" id="ARBA00022490"/>
    </source>
</evidence>
<comment type="function">
    <text evidence="3 13">Endonuclease that specifically degrades the RNA of RNA-DNA hybrids.</text>
</comment>
<dbReference type="Pfam" id="PF01351">
    <property type="entry name" value="RNase_HII"/>
    <property type="match status" value="1"/>
</dbReference>
<feature type="domain" description="RNase H type-2" evidence="14">
    <location>
        <begin position="13"/>
        <end position="197"/>
    </location>
</feature>
<dbReference type="PANTHER" id="PTHR10954:SF18">
    <property type="entry name" value="RIBONUCLEASE HII"/>
    <property type="match status" value="1"/>
</dbReference>
<dbReference type="CDD" id="cd07182">
    <property type="entry name" value="RNase_HII_bacteria_HII_like"/>
    <property type="match status" value="1"/>
</dbReference>
<dbReference type="GO" id="GO:0003723">
    <property type="term" value="F:RNA binding"/>
    <property type="evidence" value="ECO:0007669"/>
    <property type="project" value="UniProtKB-UniRule"/>
</dbReference>
<dbReference type="InterPro" id="IPR022898">
    <property type="entry name" value="RNase_HII"/>
</dbReference>
<dbReference type="PROSITE" id="PS51975">
    <property type="entry name" value="RNASE_H_2"/>
    <property type="match status" value="1"/>
</dbReference>
<feature type="binding site" evidence="12">
    <location>
        <position position="20"/>
    </location>
    <ligand>
        <name>a divalent metal cation</name>
        <dbReference type="ChEBI" id="CHEBI:60240"/>
    </ligand>
</feature>
<dbReference type="InterPro" id="IPR001352">
    <property type="entry name" value="RNase_HII/HIII"/>
</dbReference>
<evidence type="ECO:0000256" key="13">
    <source>
        <dbReference type="RuleBase" id="RU003515"/>
    </source>
</evidence>
<comment type="cofactor">
    <cofactor evidence="12">
        <name>Mn(2+)</name>
        <dbReference type="ChEBI" id="CHEBI:29035"/>
    </cofactor>
    <cofactor evidence="12">
        <name>Mg(2+)</name>
        <dbReference type="ChEBI" id="CHEBI:18420"/>
    </cofactor>
    <text evidence="12">Manganese or magnesium. Binds 1 divalent metal ion per monomer in the absence of substrate. May bind a second metal ion after substrate binding.</text>
</comment>
<evidence type="ECO:0000256" key="3">
    <source>
        <dbReference type="ARBA" id="ARBA00004065"/>
    </source>
</evidence>
<keyword evidence="9 12" id="KW-0255">Endonuclease</keyword>
<comment type="caution">
    <text evidence="15">The sequence shown here is derived from an EMBL/GenBank/DDBJ whole genome shotgun (WGS) entry which is preliminary data.</text>
</comment>
<dbReference type="NCBIfam" id="NF000595">
    <property type="entry name" value="PRK00015.1-3"/>
    <property type="match status" value="1"/>
</dbReference>
<evidence type="ECO:0000256" key="8">
    <source>
        <dbReference type="ARBA" id="ARBA00022723"/>
    </source>
</evidence>
<keyword evidence="10 12" id="KW-0378">Hydrolase</keyword>
<evidence type="ECO:0000259" key="14">
    <source>
        <dbReference type="PROSITE" id="PS51975"/>
    </source>
</evidence>
<dbReference type="GO" id="GO:0006298">
    <property type="term" value="P:mismatch repair"/>
    <property type="evidence" value="ECO:0007669"/>
    <property type="project" value="TreeGrafter"/>
</dbReference>
<evidence type="ECO:0000256" key="11">
    <source>
        <dbReference type="ARBA" id="ARBA00023211"/>
    </source>
</evidence>
<comment type="subcellular location">
    <subcellularLocation>
        <location evidence="4">Cytoplasm</location>
    </subcellularLocation>
</comment>
<evidence type="ECO:0000256" key="4">
    <source>
        <dbReference type="ARBA" id="ARBA00004496"/>
    </source>
</evidence>
<name>A0A7C2V6D8_9AQUI</name>
<reference evidence="15" key="1">
    <citation type="journal article" date="2020" name="mSystems">
        <title>Genome- and Community-Level Interaction Insights into Carbon Utilization and Element Cycling Functions of Hydrothermarchaeota in Hydrothermal Sediment.</title>
        <authorList>
            <person name="Zhou Z."/>
            <person name="Liu Y."/>
            <person name="Xu W."/>
            <person name="Pan J."/>
            <person name="Luo Z.H."/>
            <person name="Li M."/>
        </authorList>
    </citation>
    <scope>NUCLEOTIDE SEQUENCE [LARGE SCALE GENOMIC DNA]</scope>
    <source>
        <strain evidence="15">SpSt-132</strain>
    </source>
</reference>
<keyword evidence="6" id="KW-0963">Cytoplasm</keyword>
<comment type="similarity">
    <text evidence="5 13">Belongs to the RNase HII family.</text>
</comment>
<dbReference type="GO" id="GO:0032299">
    <property type="term" value="C:ribonuclease H2 complex"/>
    <property type="evidence" value="ECO:0007669"/>
    <property type="project" value="TreeGrafter"/>
</dbReference>
<dbReference type="PANTHER" id="PTHR10954">
    <property type="entry name" value="RIBONUCLEASE H2 SUBUNIT A"/>
    <property type="match status" value="1"/>
</dbReference>
<evidence type="ECO:0000256" key="12">
    <source>
        <dbReference type="PROSITE-ProRule" id="PRU01319"/>
    </source>
</evidence>
<evidence type="ECO:0000256" key="2">
    <source>
        <dbReference type="ARBA" id="ARBA00001946"/>
    </source>
</evidence>
<evidence type="ECO:0000313" key="15">
    <source>
        <dbReference type="EMBL" id="HEW46822.1"/>
    </source>
</evidence>
<dbReference type="GO" id="GO:0005737">
    <property type="term" value="C:cytoplasm"/>
    <property type="evidence" value="ECO:0007669"/>
    <property type="project" value="UniProtKB-SubCell"/>
</dbReference>
<dbReference type="AlphaFoldDB" id="A0A7C2V6D8"/>
<dbReference type="InterPro" id="IPR036397">
    <property type="entry name" value="RNaseH_sf"/>
</dbReference>
<keyword evidence="7 12" id="KW-0540">Nuclease</keyword>
<protein>
    <recommendedName>
        <fullName evidence="13">Ribonuclease</fullName>
        <ecNumber evidence="13">3.1.26.4</ecNumber>
    </recommendedName>
</protein>
<organism evidence="15">
    <name type="scientific">Hydrogenobacter sp</name>
    <dbReference type="NCBI Taxonomy" id="2152829"/>
    <lineage>
        <taxon>Bacteria</taxon>
        <taxon>Pseudomonadati</taxon>
        <taxon>Aquificota</taxon>
        <taxon>Aquificia</taxon>
        <taxon>Aquificales</taxon>
        <taxon>Aquificaceae</taxon>
        <taxon>Hydrogenobacter</taxon>
    </lineage>
</organism>
<evidence type="ECO:0000256" key="5">
    <source>
        <dbReference type="ARBA" id="ARBA00007383"/>
    </source>
</evidence>
<dbReference type="InterPro" id="IPR012337">
    <property type="entry name" value="RNaseH-like_sf"/>
</dbReference>
<dbReference type="SUPFAM" id="SSF53098">
    <property type="entry name" value="Ribonuclease H-like"/>
    <property type="match status" value="1"/>
</dbReference>
<dbReference type="GO" id="GO:0004523">
    <property type="term" value="F:RNA-DNA hybrid ribonuclease activity"/>
    <property type="evidence" value="ECO:0007669"/>
    <property type="project" value="UniProtKB-UniRule"/>
</dbReference>
<dbReference type="EMBL" id="DSFP01000077">
    <property type="protein sequence ID" value="HEW46822.1"/>
    <property type="molecule type" value="Genomic_DNA"/>
</dbReference>
<evidence type="ECO:0000256" key="7">
    <source>
        <dbReference type="ARBA" id="ARBA00022722"/>
    </source>
</evidence>